<dbReference type="EMBL" id="KL648585">
    <property type="protein sequence ID" value="KEY68207.1"/>
    <property type="molecule type" value="Genomic_DNA"/>
</dbReference>
<evidence type="ECO:0000259" key="2">
    <source>
        <dbReference type="PROSITE" id="PS00036"/>
    </source>
</evidence>
<dbReference type="PANTHER" id="PTHR38116:SF8">
    <property type="entry name" value="BZIP DOMAIN-CONTAINING PROTEIN"/>
    <property type="match status" value="1"/>
</dbReference>
<dbReference type="HOGENOM" id="CLU_033726_4_1_1"/>
<feature type="domain" description="BZIP" evidence="2">
    <location>
        <begin position="49"/>
        <end position="64"/>
    </location>
</feature>
<name>A0A084ASC8_STACB</name>
<dbReference type="GO" id="GO:0003700">
    <property type="term" value="F:DNA-binding transcription factor activity"/>
    <property type="evidence" value="ECO:0007669"/>
    <property type="project" value="InterPro"/>
</dbReference>
<reference evidence="3 4" key="1">
    <citation type="journal article" date="2014" name="BMC Genomics">
        <title>Comparative genome sequencing reveals chemotype-specific gene clusters in the toxigenic black mold Stachybotrys.</title>
        <authorList>
            <person name="Semeiks J."/>
            <person name="Borek D."/>
            <person name="Otwinowski Z."/>
            <person name="Grishin N.V."/>
        </authorList>
    </citation>
    <scope>NUCLEOTIDE SEQUENCE [LARGE SCALE GENOMIC DNA]</scope>
    <source>
        <strain evidence="4">CBS 109288 / IBT 7711</strain>
    </source>
</reference>
<feature type="compositionally biased region" description="Basic and acidic residues" evidence="1">
    <location>
        <begin position="45"/>
        <end position="72"/>
    </location>
</feature>
<dbReference type="PANTHER" id="PTHR38116">
    <property type="entry name" value="CHROMOSOME 7, WHOLE GENOME SHOTGUN SEQUENCE"/>
    <property type="match status" value="1"/>
</dbReference>
<dbReference type="Pfam" id="PF11905">
    <property type="entry name" value="DUF3425"/>
    <property type="match status" value="1"/>
</dbReference>
<dbReference type="InterPro" id="IPR021833">
    <property type="entry name" value="DUF3425"/>
</dbReference>
<feature type="region of interest" description="Disordered" evidence="1">
    <location>
        <begin position="1"/>
        <end position="125"/>
    </location>
</feature>
<accession>A0A084ASC8</accession>
<dbReference type="InterPro" id="IPR004827">
    <property type="entry name" value="bZIP"/>
</dbReference>
<gene>
    <name evidence="3" type="ORF">S7711_04744</name>
</gene>
<dbReference type="OrthoDB" id="5973539at2759"/>
<evidence type="ECO:0000313" key="4">
    <source>
        <dbReference type="Proteomes" id="UP000028045"/>
    </source>
</evidence>
<protein>
    <recommendedName>
        <fullName evidence="2">BZIP domain-containing protein</fullName>
    </recommendedName>
</protein>
<dbReference type="CDD" id="cd14688">
    <property type="entry name" value="bZIP_YAP"/>
    <property type="match status" value="1"/>
</dbReference>
<proteinExistence type="predicted"/>
<dbReference type="AlphaFoldDB" id="A0A084ASC8"/>
<keyword evidence="4" id="KW-1185">Reference proteome</keyword>
<evidence type="ECO:0000313" key="3">
    <source>
        <dbReference type="EMBL" id="KEY68207.1"/>
    </source>
</evidence>
<dbReference type="Proteomes" id="UP000028045">
    <property type="component" value="Unassembled WGS sequence"/>
</dbReference>
<organism evidence="3 4">
    <name type="scientific">Stachybotrys chartarum (strain CBS 109288 / IBT 7711)</name>
    <name type="common">Toxic black mold</name>
    <name type="synonym">Stilbospora chartarum</name>
    <dbReference type="NCBI Taxonomy" id="1280523"/>
    <lineage>
        <taxon>Eukaryota</taxon>
        <taxon>Fungi</taxon>
        <taxon>Dikarya</taxon>
        <taxon>Ascomycota</taxon>
        <taxon>Pezizomycotina</taxon>
        <taxon>Sordariomycetes</taxon>
        <taxon>Hypocreomycetidae</taxon>
        <taxon>Hypocreales</taxon>
        <taxon>Stachybotryaceae</taxon>
        <taxon>Stachybotrys</taxon>
    </lineage>
</organism>
<sequence>MPEINLHRSPEAPPPQASRIAPAGMDSSTAANDPRAPGRKTRTVRSGEKRRESNRRAQQAFRDRQKARREAEVAAVPKPRVLRPRPATERPLMVPRADSPPAPASTREPVSDTSPTPTANPCPCPLSQAQAQAQALTLADPLANAKRLLPTTIFSAVLHNALALRLGLDYISSCHGACISPFFRAGTPGDSPSALLASVHATLDPHLPASLRPSLTQVLVPHHVSLDLIPLPAFRDQAIVLSAALPDAFNPWELKEDIYARGGLACLEAGVPWDKGCWVAEPWFLRKWSLLVDADKDGLCRSEAVTRALVSAWTSSLPPRADGVGHFTDDGFT</sequence>
<feature type="compositionally biased region" description="Basic and acidic residues" evidence="1">
    <location>
        <begin position="1"/>
        <end position="10"/>
    </location>
</feature>
<evidence type="ECO:0000256" key="1">
    <source>
        <dbReference type="SAM" id="MobiDB-lite"/>
    </source>
</evidence>
<dbReference type="PROSITE" id="PS00036">
    <property type="entry name" value="BZIP_BASIC"/>
    <property type="match status" value="1"/>
</dbReference>